<dbReference type="EMBL" id="LNXW01000013">
    <property type="protein sequence ID" value="KTC79492.1"/>
    <property type="molecule type" value="Genomic_DNA"/>
</dbReference>
<dbReference type="Gene3D" id="3.40.50.10890">
    <property type="match status" value="1"/>
</dbReference>
<dbReference type="InterPro" id="IPR011108">
    <property type="entry name" value="RMMBL"/>
</dbReference>
<dbReference type="SMART" id="SM01027">
    <property type="entry name" value="Beta-Casp"/>
    <property type="match status" value="1"/>
</dbReference>
<evidence type="ECO:0000256" key="1">
    <source>
        <dbReference type="ARBA" id="ARBA00022801"/>
    </source>
</evidence>
<dbReference type="OrthoDB" id="9803916at2"/>
<dbReference type="Proteomes" id="UP000054921">
    <property type="component" value="Unassembled WGS sequence"/>
</dbReference>
<evidence type="ECO:0000313" key="5">
    <source>
        <dbReference type="Proteomes" id="UP000054921"/>
    </source>
</evidence>
<name>A0A0W0S8U9_9GAMM</name>
<dbReference type="CDD" id="cd16295">
    <property type="entry name" value="TTHA0252-CPSF-like_MBL-fold"/>
    <property type="match status" value="1"/>
</dbReference>
<dbReference type="STRING" id="28084.Lche_1512"/>
<reference evidence="4 5" key="1">
    <citation type="submission" date="2015-11" db="EMBL/GenBank/DDBJ databases">
        <title>Genomic analysis of 38 Legionella species identifies large and diverse effector repertoires.</title>
        <authorList>
            <person name="Burstein D."/>
            <person name="Amaro F."/>
            <person name="Zusman T."/>
            <person name="Lifshitz Z."/>
            <person name="Cohen O."/>
            <person name="Gilbert J.A."/>
            <person name="Pupko T."/>
            <person name="Shuman H.A."/>
            <person name="Segal G."/>
        </authorList>
    </citation>
    <scope>NUCLEOTIDE SEQUENCE [LARGE SCALE GENOMIC DNA]</scope>
    <source>
        <strain evidence="4 5">ORW</strain>
    </source>
</reference>
<evidence type="ECO:0000313" key="4">
    <source>
        <dbReference type="EMBL" id="KTC79492.1"/>
    </source>
</evidence>
<dbReference type="PANTHER" id="PTHR11203">
    <property type="entry name" value="CLEAVAGE AND POLYADENYLATION SPECIFICITY FACTOR FAMILY MEMBER"/>
    <property type="match status" value="1"/>
</dbReference>
<comment type="caution">
    <text evidence="4">The sequence shown here is derived from an EMBL/GenBank/DDBJ whole genome shotgun (WGS) entry which is preliminary data.</text>
</comment>
<accession>A0A0W0S8U9</accession>
<dbReference type="GO" id="GO:0004521">
    <property type="term" value="F:RNA endonuclease activity"/>
    <property type="evidence" value="ECO:0007669"/>
    <property type="project" value="TreeGrafter"/>
</dbReference>
<dbReference type="SUPFAM" id="SSF56281">
    <property type="entry name" value="Metallo-hydrolase/oxidoreductase"/>
    <property type="match status" value="1"/>
</dbReference>
<feature type="domain" description="Metallo-beta-lactamase" evidence="2">
    <location>
        <begin position="13"/>
        <end position="243"/>
    </location>
</feature>
<dbReference type="Pfam" id="PF10996">
    <property type="entry name" value="Beta-Casp"/>
    <property type="match status" value="1"/>
</dbReference>
<protein>
    <submittedName>
        <fullName evidence="4">Metallo-beta lactamase family transporter protein</fullName>
    </submittedName>
</protein>
<dbReference type="RefSeq" id="WP_058387656.1">
    <property type="nucleotide sequence ID" value="NZ_LNXW01000013.1"/>
</dbReference>
<gene>
    <name evidence="4" type="ORF">Lche_1512</name>
</gene>
<evidence type="ECO:0000259" key="2">
    <source>
        <dbReference type="SMART" id="SM00849"/>
    </source>
</evidence>
<dbReference type="InterPro" id="IPR050698">
    <property type="entry name" value="MBL"/>
</dbReference>
<dbReference type="Pfam" id="PF07521">
    <property type="entry name" value="RMMBL"/>
    <property type="match status" value="1"/>
</dbReference>
<dbReference type="InterPro" id="IPR036866">
    <property type="entry name" value="RibonucZ/Hydroxyglut_hydro"/>
</dbReference>
<sequence>MQITFLGANGTVTGSKYLLSFDQKNILVDCGLFQGPKELRLRNWSPLPFSPEILDAVILTHAHIDHTGYLPLLVKHGFNNPIYCTYGTKDLCELLLRDSAHLQEEEDAKHANDHHYSKHHPALPLYTLEDAENALNLFQPHAYNKVIQLNNYLSVRLIPAGHIIGSSFVRIQYQDTSLLFSGDLGRMHDPVMKTPTEVQQVDYLVIESTYGDRLHEKEPPKQTLKTIINKTIRRGGSVIIPAFAVGRTQVLLHHLSALRKENAIPDVPIYLDSPMAINATQILYNHIEDLRLTQSQCQELCDVATYVRAMDESIELDLDKTPKIILSASGMASGGRIVFHIRAYASDPRNTLLFTGFQAEETLGAEILAGKKFIEAHGKIIPINAQVEAIRSTSAHADYGEILGWLKQFQQPPKKTFVTHGEPEAALSLKHKIETQLGWECTIPEYGQKEQL</sequence>
<dbReference type="Pfam" id="PF00753">
    <property type="entry name" value="Lactamase_B"/>
    <property type="match status" value="1"/>
</dbReference>
<evidence type="ECO:0000259" key="3">
    <source>
        <dbReference type="SMART" id="SM01027"/>
    </source>
</evidence>
<dbReference type="GO" id="GO:0016787">
    <property type="term" value="F:hydrolase activity"/>
    <property type="evidence" value="ECO:0007669"/>
    <property type="project" value="UniProtKB-KW"/>
</dbReference>
<dbReference type="PANTHER" id="PTHR11203:SF37">
    <property type="entry name" value="INTEGRATOR COMPLEX SUBUNIT 11"/>
    <property type="match status" value="1"/>
</dbReference>
<dbReference type="Gene3D" id="3.60.15.10">
    <property type="entry name" value="Ribonuclease Z/Hydroxyacylglutathione hydrolase-like"/>
    <property type="match status" value="1"/>
</dbReference>
<dbReference type="InterPro" id="IPR022712">
    <property type="entry name" value="Beta_Casp"/>
</dbReference>
<dbReference type="AlphaFoldDB" id="A0A0W0S8U9"/>
<proteinExistence type="predicted"/>
<dbReference type="SMART" id="SM00849">
    <property type="entry name" value="Lactamase_B"/>
    <property type="match status" value="1"/>
</dbReference>
<feature type="domain" description="Beta-Casp" evidence="3">
    <location>
        <begin position="248"/>
        <end position="367"/>
    </location>
</feature>
<organism evidence="4 5">
    <name type="scientific">Legionella cherrii</name>
    <dbReference type="NCBI Taxonomy" id="28084"/>
    <lineage>
        <taxon>Bacteria</taxon>
        <taxon>Pseudomonadati</taxon>
        <taxon>Pseudomonadota</taxon>
        <taxon>Gammaproteobacteria</taxon>
        <taxon>Legionellales</taxon>
        <taxon>Legionellaceae</taxon>
        <taxon>Legionella</taxon>
    </lineage>
</organism>
<dbReference type="InterPro" id="IPR001279">
    <property type="entry name" value="Metallo-B-lactamas"/>
</dbReference>
<keyword evidence="1" id="KW-0378">Hydrolase</keyword>
<dbReference type="PATRIC" id="fig|28084.5.peg.1643"/>